<sequence>MLDGLNWVSSRHSLERRGAGRHEVITLEKSKWNRSGHLIQFIVASLTVFDDDLAAWRRANPELTLRRPESVEAIVCEWL</sequence>
<evidence type="ECO:0000313" key="2">
    <source>
        <dbReference type="Proteomes" id="UP000641386"/>
    </source>
</evidence>
<name>A0A919AJV8_9ACTN</name>
<reference evidence="1" key="2">
    <citation type="submission" date="2020-09" db="EMBL/GenBank/DDBJ databases">
        <authorList>
            <person name="Sun Q."/>
            <person name="Ohkuma M."/>
        </authorList>
    </citation>
    <scope>NUCLEOTIDE SEQUENCE</scope>
    <source>
        <strain evidence="1">JCM 3302</strain>
    </source>
</reference>
<protein>
    <submittedName>
        <fullName evidence="1">Uncharacterized protein</fullName>
    </submittedName>
</protein>
<organism evidence="1 2">
    <name type="scientific">Streptomyces spiralis</name>
    <dbReference type="NCBI Taxonomy" id="66376"/>
    <lineage>
        <taxon>Bacteria</taxon>
        <taxon>Bacillati</taxon>
        <taxon>Actinomycetota</taxon>
        <taxon>Actinomycetes</taxon>
        <taxon>Kitasatosporales</taxon>
        <taxon>Streptomycetaceae</taxon>
        <taxon>Streptomyces</taxon>
    </lineage>
</organism>
<accession>A0A919AJV8</accession>
<evidence type="ECO:0000313" key="1">
    <source>
        <dbReference type="EMBL" id="GHF11271.1"/>
    </source>
</evidence>
<comment type="caution">
    <text evidence="1">The sequence shown here is derived from an EMBL/GenBank/DDBJ whole genome shotgun (WGS) entry which is preliminary data.</text>
</comment>
<keyword evidence="2" id="KW-1185">Reference proteome</keyword>
<reference evidence="1" key="1">
    <citation type="journal article" date="2014" name="Int. J. Syst. Evol. Microbiol.">
        <title>Complete genome sequence of Corynebacterium casei LMG S-19264T (=DSM 44701T), isolated from a smear-ripened cheese.</title>
        <authorList>
            <consortium name="US DOE Joint Genome Institute (JGI-PGF)"/>
            <person name="Walter F."/>
            <person name="Albersmeier A."/>
            <person name="Kalinowski J."/>
            <person name="Ruckert C."/>
        </authorList>
    </citation>
    <scope>NUCLEOTIDE SEQUENCE</scope>
    <source>
        <strain evidence="1">JCM 3302</strain>
    </source>
</reference>
<dbReference type="RefSeq" id="WP_189907582.1">
    <property type="nucleotide sequence ID" value="NZ_BNBC01000060.1"/>
</dbReference>
<dbReference type="AlphaFoldDB" id="A0A919AJV8"/>
<gene>
    <name evidence="1" type="ORF">GCM10014715_78640</name>
</gene>
<dbReference type="EMBL" id="BNBC01000060">
    <property type="protein sequence ID" value="GHF11271.1"/>
    <property type="molecule type" value="Genomic_DNA"/>
</dbReference>
<proteinExistence type="predicted"/>
<dbReference type="Proteomes" id="UP000641386">
    <property type="component" value="Unassembled WGS sequence"/>
</dbReference>